<reference evidence="1" key="1">
    <citation type="submission" date="2022-06" db="EMBL/GenBank/DDBJ databases">
        <title>Draft genome sequences of Leminorella grimontii str. JCM5902.</title>
        <authorList>
            <person name="Wakabayashi Y."/>
            <person name="Kojima K."/>
        </authorList>
    </citation>
    <scope>NUCLEOTIDE SEQUENCE</scope>
    <source>
        <strain evidence="1">JCM 5902</strain>
    </source>
</reference>
<organism evidence="1 2">
    <name type="scientific">Leminorella grimontii</name>
    <dbReference type="NCBI Taxonomy" id="82981"/>
    <lineage>
        <taxon>Bacteria</taxon>
        <taxon>Pseudomonadati</taxon>
        <taxon>Pseudomonadota</taxon>
        <taxon>Gammaproteobacteria</taxon>
        <taxon>Enterobacterales</taxon>
        <taxon>Budviciaceae</taxon>
        <taxon>Leminorella</taxon>
    </lineage>
</organism>
<comment type="caution">
    <text evidence="1">The sequence shown here is derived from an EMBL/GenBank/DDBJ whole genome shotgun (WGS) entry which is preliminary data.</text>
</comment>
<proteinExistence type="predicted"/>
<dbReference type="RefSeq" id="WP_027275967.1">
    <property type="nucleotide sequence ID" value="NZ_BRLH01000001.1"/>
</dbReference>
<gene>
    <name evidence="1" type="ORF">SOASR030_01130</name>
</gene>
<dbReference type="AlphaFoldDB" id="A0AAV5MZQ8"/>
<dbReference type="Proteomes" id="UP001058124">
    <property type="component" value="Unassembled WGS sequence"/>
</dbReference>
<name>A0AAV5MZQ8_9GAMM</name>
<protein>
    <submittedName>
        <fullName evidence="1">Uncharacterized protein</fullName>
    </submittedName>
</protein>
<sequence length="246" mass="28057">MDIIPLPRPVIFLEFFVREAIFQGKGTVRTSLPSDAFFYTEESKAKSYSYWQKTSRSAQDMGVDRWQKKQPATLPRLLSFIDERPVISPAAIDRAQEWFTPDVAAVVCIGEEFLHEGEWFRSPDSVVTHRYTGEHDCFRYANMDDIFPYGAFGSMLDVDADGVIWRSGGMAFPKKVITPGETFCYLSRRVETGRRKPNLNLVMFVKNYGLHTSVGCVTTQEAEGHDSSHLCREPFVLKDGRVHQQV</sequence>
<accession>A0AAV5MZQ8</accession>
<dbReference type="EMBL" id="BRLH01000001">
    <property type="protein sequence ID" value="GKX54001.1"/>
    <property type="molecule type" value="Genomic_DNA"/>
</dbReference>
<keyword evidence="2" id="KW-1185">Reference proteome</keyword>
<evidence type="ECO:0000313" key="2">
    <source>
        <dbReference type="Proteomes" id="UP001058124"/>
    </source>
</evidence>
<evidence type="ECO:0000313" key="1">
    <source>
        <dbReference type="EMBL" id="GKX54001.1"/>
    </source>
</evidence>